<accession>A0ACC3TAN1</accession>
<keyword evidence="2" id="KW-1185">Reference proteome</keyword>
<name>A0ACC3TAN1_LIPKO</name>
<dbReference type="Proteomes" id="UP001433508">
    <property type="component" value="Unassembled WGS sequence"/>
</dbReference>
<dbReference type="EMBL" id="MU971336">
    <property type="protein sequence ID" value="KAK9240968.1"/>
    <property type="molecule type" value="Genomic_DNA"/>
</dbReference>
<comment type="caution">
    <text evidence="1">The sequence shown here is derived from an EMBL/GenBank/DDBJ whole genome shotgun (WGS) entry which is preliminary data.</text>
</comment>
<reference evidence="2" key="1">
    <citation type="journal article" date="2024" name="Front. Bioeng. Biotechnol.">
        <title>Genome-scale model development and genomic sequencing of the oleaginous clade Lipomyces.</title>
        <authorList>
            <person name="Czajka J.J."/>
            <person name="Han Y."/>
            <person name="Kim J."/>
            <person name="Mondo S.J."/>
            <person name="Hofstad B.A."/>
            <person name="Robles A."/>
            <person name="Haridas S."/>
            <person name="Riley R."/>
            <person name="LaButti K."/>
            <person name="Pangilinan J."/>
            <person name="Andreopoulos W."/>
            <person name="Lipzen A."/>
            <person name="Yan J."/>
            <person name="Wang M."/>
            <person name="Ng V."/>
            <person name="Grigoriev I.V."/>
            <person name="Spatafora J.W."/>
            <person name="Magnuson J.K."/>
            <person name="Baker S.E."/>
            <person name="Pomraning K.R."/>
        </authorList>
    </citation>
    <scope>NUCLEOTIDE SEQUENCE [LARGE SCALE GENOMIC DNA]</scope>
    <source>
        <strain evidence="2">CBS 7786</strain>
    </source>
</reference>
<proteinExistence type="predicted"/>
<protein>
    <submittedName>
        <fullName evidence="1">Uncharacterized protein</fullName>
    </submittedName>
</protein>
<gene>
    <name evidence="1" type="ORF">V1525DRAFT_423245</name>
</gene>
<evidence type="ECO:0000313" key="2">
    <source>
        <dbReference type="Proteomes" id="UP001433508"/>
    </source>
</evidence>
<organism evidence="1 2">
    <name type="scientific">Lipomyces kononenkoae</name>
    <name type="common">Yeast</name>
    <dbReference type="NCBI Taxonomy" id="34357"/>
    <lineage>
        <taxon>Eukaryota</taxon>
        <taxon>Fungi</taxon>
        <taxon>Dikarya</taxon>
        <taxon>Ascomycota</taxon>
        <taxon>Saccharomycotina</taxon>
        <taxon>Lipomycetes</taxon>
        <taxon>Lipomycetales</taxon>
        <taxon>Lipomycetaceae</taxon>
        <taxon>Lipomyces</taxon>
    </lineage>
</organism>
<sequence length="301" mass="34397">MWSKITQNVKRTWNKTVQEFHEFEAQQDAKRQDKRHAEQSRLRRQARLQGLLVHSTLTSTSTDACENGANITQKTSAIGSDKEIDADERKKRRKKVDKFEPTANPVGQFHHPLLRSTTHSVSRKVNLSEDLQEYEHKEPGIESHESTGELSSSPYSPHPARQPLSSARSAGVLSRMHSAPNGDKDSAAAERWLRKKVVHLERELQESRDLVQRLHEQLGEQDDYIRAMEFEKSRVEENRVDGRSNELAHVTNHTGARKRRTEKPSLSRRSSKADFVEVADDKLFEQMSPVPLADLISRAAE</sequence>
<evidence type="ECO:0000313" key="1">
    <source>
        <dbReference type="EMBL" id="KAK9240968.1"/>
    </source>
</evidence>